<dbReference type="EMBL" id="AAXW01000006">
    <property type="protein sequence ID" value="EAZ92429.1"/>
    <property type="molecule type" value="Genomic_DNA"/>
</dbReference>
<keyword evidence="3" id="KW-0560">Oxidoreductase</keyword>
<dbReference type="AlphaFoldDB" id="A3ILX3"/>
<dbReference type="GO" id="GO:0016121">
    <property type="term" value="P:carotene catabolic process"/>
    <property type="evidence" value="ECO:0007669"/>
    <property type="project" value="TreeGrafter"/>
</dbReference>
<evidence type="ECO:0000256" key="3">
    <source>
        <dbReference type="ARBA" id="ARBA00023002"/>
    </source>
</evidence>
<proteinExistence type="inferred from homology"/>
<protein>
    <submittedName>
        <fullName evidence="6">Retinal pigment epithelial membrane protein</fullName>
    </submittedName>
</protein>
<evidence type="ECO:0000256" key="1">
    <source>
        <dbReference type="ARBA" id="ARBA00006787"/>
    </source>
</evidence>
<keyword evidence="2 5" id="KW-0479">Metal-binding</keyword>
<organism evidence="6 7">
    <name type="scientific">Crocosphaera chwakensis CCY0110</name>
    <dbReference type="NCBI Taxonomy" id="391612"/>
    <lineage>
        <taxon>Bacteria</taxon>
        <taxon>Bacillati</taxon>
        <taxon>Cyanobacteriota</taxon>
        <taxon>Cyanophyceae</taxon>
        <taxon>Oscillatoriophycideae</taxon>
        <taxon>Chroococcales</taxon>
        <taxon>Aphanothecaceae</taxon>
        <taxon>Crocosphaera</taxon>
        <taxon>Crocosphaera chwakensis</taxon>
    </lineage>
</organism>
<feature type="binding site" evidence="5">
    <location>
        <position position="237"/>
    </location>
    <ligand>
        <name>Fe cation</name>
        <dbReference type="ChEBI" id="CHEBI:24875"/>
        <note>catalytic</note>
    </ligand>
</feature>
<dbReference type="Pfam" id="PF03055">
    <property type="entry name" value="RPE65"/>
    <property type="match status" value="1"/>
</dbReference>
<dbReference type="GO" id="GO:0046872">
    <property type="term" value="F:metal ion binding"/>
    <property type="evidence" value="ECO:0007669"/>
    <property type="project" value="UniProtKB-KW"/>
</dbReference>
<evidence type="ECO:0000256" key="2">
    <source>
        <dbReference type="ARBA" id="ARBA00022723"/>
    </source>
</evidence>
<evidence type="ECO:0000256" key="5">
    <source>
        <dbReference type="PIRSR" id="PIRSR604294-1"/>
    </source>
</evidence>
<dbReference type="PANTHER" id="PTHR10543">
    <property type="entry name" value="BETA-CAROTENE DIOXYGENASE"/>
    <property type="match status" value="1"/>
</dbReference>
<dbReference type="InterPro" id="IPR004294">
    <property type="entry name" value="Carotenoid_Oase"/>
</dbReference>
<dbReference type="eggNOG" id="COG3670">
    <property type="taxonomic scope" value="Bacteria"/>
</dbReference>
<sequence>MTNLINEDKQTLSYNPQQWQKGYQSQPDEYDYFIEDIEGNIPQELQGTLFRNGPGLLDVQGTPLKHPFDGDGMICAISFLPNGKVHFRNRFVRTEGYVKEQKEGKMIYRGVFGTEKPGGWINNIFDVNVKNIANTNVIYWGKKLLALWEAAEPYQLDPKTLETIGIDYLDGVLNPGDSISAHPRFDPTSELDKGQPCLVNFSIKPGLSSKITIYEFASDGRLLRRHSHTVSGFSFIHDFAITPHYCLLLQNPVTFNPFPYILGLKGAGECVNFHPEKPSKLIIIPRNPSDKQMKVLEINSGFIFHHINAFEKDDDIYLDSICYDSLPQVKPDTDYKETNFENLDPGQIYRFKINLKRETIEKEMIESRCCEFSDINPDNVGRNYRYLFIGSAHKDHGNAPLQAILKLDLLTGKKQLHSFAPQGYVSEPIFVPKPNATHEDQGWILVMVYDGDKHRSDIVILDGENIEKEAIATLHLKHHIPYGLHGNWTSEVFL</sequence>
<comment type="cofactor">
    <cofactor evidence="5">
        <name>Fe(2+)</name>
        <dbReference type="ChEBI" id="CHEBI:29033"/>
    </cofactor>
    <text evidence="5">Binds 1 Fe(2+) ion per subunit.</text>
</comment>
<evidence type="ECO:0000313" key="7">
    <source>
        <dbReference type="Proteomes" id="UP000003781"/>
    </source>
</evidence>
<evidence type="ECO:0000313" key="6">
    <source>
        <dbReference type="EMBL" id="EAZ92429.1"/>
    </source>
</evidence>
<name>A3ILX3_9CHRO</name>
<keyword evidence="7" id="KW-1185">Reference proteome</keyword>
<feature type="binding site" evidence="5">
    <location>
        <position position="182"/>
    </location>
    <ligand>
        <name>Fe cation</name>
        <dbReference type="ChEBI" id="CHEBI:24875"/>
        <note>catalytic</note>
    </ligand>
</feature>
<dbReference type="OrthoDB" id="6636843at2"/>
<accession>A3ILX3</accession>
<feature type="binding site" evidence="5">
    <location>
        <position position="305"/>
    </location>
    <ligand>
        <name>Fe cation</name>
        <dbReference type="ChEBI" id="CHEBI:24875"/>
        <note>catalytic</note>
    </ligand>
</feature>
<dbReference type="PANTHER" id="PTHR10543:SF89">
    <property type="entry name" value="CAROTENOID 9,10(9',10')-CLEAVAGE DIOXYGENASE 1"/>
    <property type="match status" value="1"/>
</dbReference>
<dbReference type="Proteomes" id="UP000003781">
    <property type="component" value="Unassembled WGS sequence"/>
</dbReference>
<dbReference type="GO" id="GO:0010436">
    <property type="term" value="F:carotenoid dioxygenase activity"/>
    <property type="evidence" value="ECO:0007669"/>
    <property type="project" value="TreeGrafter"/>
</dbReference>
<keyword evidence="4 5" id="KW-0408">Iron</keyword>
<gene>
    <name evidence="6" type="ORF">CY0110_01849</name>
</gene>
<reference evidence="6 7" key="1">
    <citation type="submission" date="2007-03" db="EMBL/GenBank/DDBJ databases">
        <authorList>
            <person name="Stal L."/>
            <person name="Ferriera S."/>
            <person name="Johnson J."/>
            <person name="Kravitz S."/>
            <person name="Beeson K."/>
            <person name="Sutton G."/>
            <person name="Rogers Y.-H."/>
            <person name="Friedman R."/>
            <person name="Frazier M."/>
            <person name="Venter J.C."/>
        </authorList>
    </citation>
    <scope>NUCLEOTIDE SEQUENCE [LARGE SCALE GENOMIC DNA]</scope>
    <source>
        <strain evidence="6 7">CCY0110</strain>
    </source>
</reference>
<comment type="similarity">
    <text evidence="1">Belongs to the carotenoid oxygenase family.</text>
</comment>
<dbReference type="RefSeq" id="WP_008274347.1">
    <property type="nucleotide sequence ID" value="NZ_AAXW01000006.1"/>
</dbReference>
<evidence type="ECO:0000256" key="4">
    <source>
        <dbReference type="ARBA" id="ARBA00023004"/>
    </source>
</evidence>
<feature type="binding site" evidence="5">
    <location>
        <position position="485"/>
    </location>
    <ligand>
        <name>Fe cation</name>
        <dbReference type="ChEBI" id="CHEBI:24875"/>
        <note>catalytic</note>
    </ligand>
</feature>
<comment type="caution">
    <text evidence="6">The sequence shown here is derived from an EMBL/GenBank/DDBJ whole genome shotgun (WGS) entry which is preliminary data.</text>
</comment>